<proteinExistence type="predicted"/>
<dbReference type="EMBL" id="BKAG01000012">
    <property type="protein sequence ID" value="GEP42841.1"/>
    <property type="molecule type" value="Genomic_DNA"/>
</dbReference>
<feature type="signal peptide" evidence="3">
    <location>
        <begin position="1"/>
        <end position="21"/>
    </location>
</feature>
<dbReference type="Gene3D" id="2.60.40.10">
    <property type="entry name" value="Immunoglobulins"/>
    <property type="match status" value="1"/>
</dbReference>
<evidence type="ECO:0000313" key="4">
    <source>
        <dbReference type="EMBL" id="GEP42841.1"/>
    </source>
</evidence>
<evidence type="ECO:0008006" key="6">
    <source>
        <dbReference type="Google" id="ProtNLM"/>
    </source>
</evidence>
<accession>A0A512M906</accession>
<dbReference type="SUPFAM" id="SSF49478">
    <property type="entry name" value="Cna protein B-type domain"/>
    <property type="match status" value="1"/>
</dbReference>
<feature type="coiled-coil region" evidence="1">
    <location>
        <begin position="384"/>
        <end position="451"/>
    </location>
</feature>
<evidence type="ECO:0000256" key="1">
    <source>
        <dbReference type="SAM" id="Coils"/>
    </source>
</evidence>
<dbReference type="InterPro" id="IPR013783">
    <property type="entry name" value="Ig-like_fold"/>
</dbReference>
<keyword evidence="5" id="KW-1185">Reference proteome</keyword>
<organism evidence="4 5">
    <name type="scientific">Brevifollis gellanilyticus</name>
    <dbReference type="NCBI Taxonomy" id="748831"/>
    <lineage>
        <taxon>Bacteria</taxon>
        <taxon>Pseudomonadati</taxon>
        <taxon>Verrucomicrobiota</taxon>
        <taxon>Verrucomicrobiia</taxon>
        <taxon>Verrucomicrobiales</taxon>
        <taxon>Verrucomicrobiaceae</taxon>
    </lineage>
</organism>
<reference evidence="4 5" key="1">
    <citation type="submission" date="2019-07" db="EMBL/GenBank/DDBJ databases">
        <title>Whole genome shotgun sequence of Brevifollis gellanilyticus NBRC 108608.</title>
        <authorList>
            <person name="Hosoyama A."/>
            <person name="Uohara A."/>
            <person name="Ohji S."/>
            <person name="Ichikawa N."/>
        </authorList>
    </citation>
    <scope>NUCLEOTIDE SEQUENCE [LARGE SCALE GENOMIC DNA]</scope>
    <source>
        <strain evidence="4 5">NBRC 108608</strain>
    </source>
</reference>
<sequence>MKTHLLLLHLLLLGFVVPSIAAPLPAVHGRVYGQDEKGNNLGPLPGAKIELLSGKGNTVVATVTASSPGGYYQIKDLPPADYAYRVTSAGFKTEDARRGFKVPQNSLEYVHDFILTKPPAKRERCDVPVLVVKRVRTGDKPDESVRLQVAGARMHLRPTSPKITAPPNQPFVSNDKGDLLLKDLAVGDYEVSIDAPETQTFIGSLKVACGTRDQIVFELQPCDEVLHSLVRVLLRDGWGTSAPAKTAAARASQSITKLAGKDNGAASYARGLSQIGAGSYEGALGSLAESVNARPEGVILDRAAETRLWMLLLQHQPSLAIKEARSLARIHYGNRAVTPASRDTAQSFGLALGMMLGPWKPDVGTTEAAALERDLLDALRGELRQEAERERDRVLAEFARLNTSAQGMRNKVLADADTRRKEDVSRIEARQATIEREVKALDADIQRLQGMTQVDQQLRVQLAGFAQQRQAIAVQMRQLQARLQQLSLMINQGGGSGEGVRPMFPPNQQQRLPQRGVPQRGNNPTFDPQQPPQQPAQPQINPRVQMEMQQIQAQIAGLQQQDAQLATSMVNLQNKAQRTSGAAEAELDGKKKRRDDLARESEVLDQQRVAPFDPNKATTPEISALDRRARLVKTYRDFPLDKRRQELLDQFTCGASKDKPGPTNDASKPVQIIEKDFPSPRQSAR</sequence>
<dbReference type="RefSeq" id="WP_146850420.1">
    <property type="nucleotide sequence ID" value="NZ_BKAG01000012.1"/>
</dbReference>
<evidence type="ECO:0000256" key="3">
    <source>
        <dbReference type="SAM" id="SignalP"/>
    </source>
</evidence>
<dbReference type="AlphaFoldDB" id="A0A512M906"/>
<protein>
    <recommendedName>
        <fullName evidence="6">SD-repeat containing protein B domain-containing protein</fullName>
    </recommendedName>
</protein>
<dbReference type="Proteomes" id="UP000321577">
    <property type="component" value="Unassembled WGS sequence"/>
</dbReference>
<feature type="chain" id="PRO_5021883771" description="SD-repeat containing protein B domain-containing protein" evidence="3">
    <location>
        <begin position="22"/>
        <end position="685"/>
    </location>
</feature>
<feature type="region of interest" description="Disordered" evidence="2">
    <location>
        <begin position="494"/>
        <end position="540"/>
    </location>
</feature>
<dbReference type="Pfam" id="PF13620">
    <property type="entry name" value="CarboxypepD_reg"/>
    <property type="match status" value="1"/>
</dbReference>
<evidence type="ECO:0000313" key="5">
    <source>
        <dbReference type="Proteomes" id="UP000321577"/>
    </source>
</evidence>
<feature type="region of interest" description="Disordered" evidence="2">
    <location>
        <begin position="653"/>
        <end position="685"/>
    </location>
</feature>
<keyword evidence="1" id="KW-0175">Coiled coil</keyword>
<keyword evidence="3" id="KW-0732">Signal</keyword>
<evidence type="ECO:0000256" key="2">
    <source>
        <dbReference type="SAM" id="MobiDB-lite"/>
    </source>
</evidence>
<comment type="caution">
    <text evidence="4">The sequence shown here is derived from an EMBL/GenBank/DDBJ whole genome shotgun (WGS) entry which is preliminary data.</text>
</comment>
<feature type="region of interest" description="Disordered" evidence="2">
    <location>
        <begin position="576"/>
        <end position="602"/>
    </location>
</feature>
<gene>
    <name evidence="4" type="ORF">BGE01nite_21320</name>
</gene>
<name>A0A512M906_9BACT</name>